<name>A0A6L8W4I6_9PROT</name>
<dbReference type="InterPro" id="IPR032816">
    <property type="entry name" value="VTT_dom"/>
</dbReference>
<feature type="domain" description="VTT" evidence="7">
    <location>
        <begin position="84"/>
        <end position="197"/>
    </location>
</feature>
<feature type="transmembrane region" description="Helical" evidence="6">
    <location>
        <begin position="93"/>
        <end position="120"/>
    </location>
</feature>
<evidence type="ECO:0000256" key="6">
    <source>
        <dbReference type="RuleBase" id="RU366058"/>
    </source>
</evidence>
<feature type="transmembrane region" description="Helical" evidence="6">
    <location>
        <begin position="58"/>
        <end position="81"/>
    </location>
</feature>
<proteinExistence type="inferred from homology"/>
<dbReference type="InterPro" id="IPR015414">
    <property type="entry name" value="TMEM64"/>
</dbReference>
<dbReference type="Pfam" id="PF09335">
    <property type="entry name" value="VTT_dom"/>
    <property type="match status" value="1"/>
</dbReference>
<dbReference type="PANTHER" id="PTHR12677:SF59">
    <property type="entry name" value="GOLGI APPARATUS MEMBRANE PROTEIN TVP38-RELATED"/>
    <property type="match status" value="1"/>
</dbReference>
<evidence type="ECO:0000259" key="7">
    <source>
        <dbReference type="Pfam" id="PF09335"/>
    </source>
</evidence>
<evidence type="ECO:0000313" key="8">
    <source>
        <dbReference type="EMBL" id="MZR29350.1"/>
    </source>
</evidence>
<evidence type="ECO:0000256" key="4">
    <source>
        <dbReference type="ARBA" id="ARBA00022989"/>
    </source>
</evidence>
<evidence type="ECO:0000256" key="2">
    <source>
        <dbReference type="ARBA" id="ARBA00022475"/>
    </source>
</evidence>
<keyword evidence="3 6" id="KW-0812">Transmembrane</keyword>
<evidence type="ECO:0000256" key="5">
    <source>
        <dbReference type="ARBA" id="ARBA00023136"/>
    </source>
</evidence>
<evidence type="ECO:0000256" key="3">
    <source>
        <dbReference type="ARBA" id="ARBA00022692"/>
    </source>
</evidence>
<accession>A0A6L8W4I6</accession>
<evidence type="ECO:0000313" key="9">
    <source>
        <dbReference type="Proteomes" id="UP000476030"/>
    </source>
</evidence>
<dbReference type="PANTHER" id="PTHR12677">
    <property type="entry name" value="GOLGI APPARATUS MEMBRANE PROTEIN TVP38-RELATED"/>
    <property type="match status" value="1"/>
</dbReference>
<comment type="similarity">
    <text evidence="6">Belongs to the TVP38/TMEM64 family.</text>
</comment>
<keyword evidence="4 6" id="KW-1133">Transmembrane helix</keyword>
<feature type="transmembrane region" description="Helical" evidence="6">
    <location>
        <begin position="20"/>
        <end position="38"/>
    </location>
</feature>
<keyword evidence="2 6" id="KW-1003">Cell membrane</keyword>
<gene>
    <name evidence="8" type="ORF">GQE98_01755</name>
</gene>
<reference evidence="8 9" key="1">
    <citation type="submission" date="2019-12" db="EMBL/GenBank/DDBJ databases">
        <title>Snethiella sp. nov. sp. isolated from sea sand.</title>
        <authorList>
            <person name="Kim J."/>
            <person name="Jeong S.E."/>
            <person name="Jung H.S."/>
            <person name="Jeon C.O."/>
        </authorList>
    </citation>
    <scope>NUCLEOTIDE SEQUENCE [LARGE SCALE GENOMIC DNA]</scope>
    <source>
        <strain evidence="8 9">DP05</strain>
    </source>
</reference>
<dbReference type="Proteomes" id="UP000476030">
    <property type="component" value="Unassembled WGS sequence"/>
</dbReference>
<dbReference type="GO" id="GO:0005886">
    <property type="term" value="C:plasma membrane"/>
    <property type="evidence" value="ECO:0007669"/>
    <property type="project" value="UniProtKB-SubCell"/>
</dbReference>
<comment type="caution">
    <text evidence="8">The sequence shown here is derived from an EMBL/GenBank/DDBJ whole genome shotgun (WGS) entry which is preliminary data.</text>
</comment>
<dbReference type="EMBL" id="WTUW01000001">
    <property type="protein sequence ID" value="MZR29350.1"/>
    <property type="molecule type" value="Genomic_DNA"/>
</dbReference>
<organism evidence="8 9">
    <name type="scientific">Sneathiella litorea</name>
    <dbReference type="NCBI Taxonomy" id="2606216"/>
    <lineage>
        <taxon>Bacteria</taxon>
        <taxon>Pseudomonadati</taxon>
        <taxon>Pseudomonadota</taxon>
        <taxon>Alphaproteobacteria</taxon>
        <taxon>Sneathiellales</taxon>
        <taxon>Sneathiellaceae</taxon>
        <taxon>Sneathiella</taxon>
    </lineage>
</organism>
<keyword evidence="5 6" id="KW-0472">Membrane</keyword>
<dbReference type="AlphaFoldDB" id="A0A6L8W4I6"/>
<evidence type="ECO:0000256" key="1">
    <source>
        <dbReference type="ARBA" id="ARBA00004651"/>
    </source>
</evidence>
<feature type="transmembrane region" description="Helical" evidence="6">
    <location>
        <begin position="175"/>
        <end position="196"/>
    </location>
</feature>
<keyword evidence="9" id="KW-1185">Reference proteome</keyword>
<feature type="transmembrane region" description="Helical" evidence="6">
    <location>
        <begin position="146"/>
        <end position="163"/>
    </location>
</feature>
<protein>
    <recommendedName>
        <fullName evidence="6">TVP38/TMEM64 family membrane protein</fullName>
    </recommendedName>
</protein>
<comment type="subcellular location">
    <subcellularLocation>
        <location evidence="1 6">Cell membrane</location>
        <topology evidence="1 6">Multi-pass membrane protein</topology>
    </subcellularLocation>
</comment>
<feature type="transmembrane region" description="Helical" evidence="6">
    <location>
        <begin position="236"/>
        <end position="253"/>
    </location>
</feature>
<sequence>MGKATDQKSNAGNGFSFKKMLPLLVIAIAIAAFFLLGLDDYLTFQALSDNRDQLIDFVSANFLLAALLYMGLYIAVVAFSLPGGLLMTVTGGFLFGWFAAGFMTVFAATVGATLLFLIAATSLGEPLRKKAGTTLKKLEDGFAENALSYLLFLRLVPVFPFWLVNIAPAFLGVKLSTYIVGTFIGIIPGTFVFAYLGGGLDSIIREQQASYQSCLDSGQTDCVLDFQITSLVTTEILFSFCALGVIALLPIVLKKFRKSSK</sequence>